<dbReference type="Pfam" id="PF04203">
    <property type="entry name" value="Sortase"/>
    <property type="match status" value="1"/>
</dbReference>
<keyword evidence="2" id="KW-1133">Transmembrane helix</keyword>
<keyword evidence="1" id="KW-0378">Hydrolase</keyword>
<comment type="caution">
    <text evidence="3">The sequence shown here is derived from an EMBL/GenBank/DDBJ whole genome shotgun (WGS) entry which is preliminary data.</text>
</comment>
<proteinExistence type="predicted"/>
<keyword evidence="2" id="KW-0812">Transmembrane</keyword>
<dbReference type="RefSeq" id="WP_170210622.1">
    <property type="nucleotide sequence ID" value="NZ_BJML01000002.1"/>
</dbReference>
<dbReference type="InterPro" id="IPR023365">
    <property type="entry name" value="Sortase_dom-sf"/>
</dbReference>
<evidence type="ECO:0000313" key="3">
    <source>
        <dbReference type="EMBL" id="GEB45196.1"/>
    </source>
</evidence>
<protein>
    <submittedName>
        <fullName evidence="3">Sortase</fullName>
    </submittedName>
</protein>
<name>A0A4Y3QIM3_MICTE</name>
<feature type="transmembrane region" description="Helical" evidence="2">
    <location>
        <begin position="226"/>
        <end position="247"/>
    </location>
</feature>
<feature type="transmembrane region" description="Helical" evidence="2">
    <location>
        <begin position="253"/>
        <end position="271"/>
    </location>
</feature>
<reference evidence="3 4" key="1">
    <citation type="submission" date="2019-06" db="EMBL/GenBank/DDBJ databases">
        <title>Whole genome shotgun sequence of Microbacterium testaceum NBRC 12675.</title>
        <authorList>
            <person name="Hosoyama A."/>
            <person name="Uohara A."/>
            <person name="Ohji S."/>
            <person name="Ichikawa N."/>
        </authorList>
    </citation>
    <scope>NUCLEOTIDE SEQUENCE [LARGE SCALE GENOMIC DNA]</scope>
    <source>
        <strain evidence="3 4">NBRC 12675</strain>
    </source>
</reference>
<dbReference type="SUPFAM" id="SSF63817">
    <property type="entry name" value="Sortase"/>
    <property type="match status" value="1"/>
</dbReference>
<organism evidence="3 4">
    <name type="scientific">Microbacterium testaceum</name>
    <name type="common">Aureobacterium testaceum</name>
    <name type="synonym">Brevibacterium testaceum</name>
    <dbReference type="NCBI Taxonomy" id="2033"/>
    <lineage>
        <taxon>Bacteria</taxon>
        <taxon>Bacillati</taxon>
        <taxon>Actinomycetota</taxon>
        <taxon>Actinomycetes</taxon>
        <taxon>Micrococcales</taxon>
        <taxon>Microbacteriaceae</taxon>
        <taxon>Microbacterium</taxon>
    </lineage>
</organism>
<evidence type="ECO:0000313" key="4">
    <source>
        <dbReference type="Proteomes" id="UP000319525"/>
    </source>
</evidence>
<evidence type="ECO:0000256" key="1">
    <source>
        <dbReference type="ARBA" id="ARBA00022801"/>
    </source>
</evidence>
<dbReference type="GeneID" id="57143838"/>
<evidence type="ECO:0000256" key="2">
    <source>
        <dbReference type="SAM" id="Phobius"/>
    </source>
</evidence>
<dbReference type="Proteomes" id="UP000319525">
    <property type="component" value="Unassembled WGS sequence"/>
</dbReference>
<accession>A0A4Y3QIM3</accession>
<feature type="transmembrane region" description="Helical" evidence="2">
    <location>
        <begin position="6"/>
        <end position="30"/>
    </location>
</feature>
<dbReference type="Gene3D" id="2.40.260.10">
    <property type="entry name" value="Sortase"/>
    <property type="match status" value="1"/>
</dbReference>
<dbReference type="AlphaFoldDB" id="A0A4Y3QIM3"/>
<dbReference type="EMBL" id="BJML01000002">
    <property type="protein sequence ID" value="GEB45196.1"/>
    <property type="molecule type" value="Genomic_DNA"/>
</dbReference>
<gene>
    <name evidence="3" type="ORF">MTE01_11410</name>
</gene>
<dbReference type="InterPro" id="IPR005754">
    <property type="entry name" value="Sortase"/>
</dbReference>
<sequence>MTGAEALARSIVATLLLLLLMFVLNVTVFSHLQHLASQQRLEDDLRAQLAAGTAPVSEGTFEDVLLADGAPVAIMDIPRLKFHEVVVEGTASAQTAQGVGHRRDTVLPGQVGVSVLMARAAAFGGPFSAISSLDPGDEITVRTGQGLQRFEVIGLRYAGDPTPPNLTRGESRLILQTARGVPYVPTGIVYVDARLVSETQPAGARLTTTGTLGPAEKAMATDARTVWALIFALQFLLAVEVAAVWSFRRFGAQKTWIVFVPVAALAGFFVADQLTRLLPNLL</sequence>
<dbReference type="GO" id="GO:0016787">
    <property type="term" value="F:hydrolase activity"/>
    <property type="evidence" value="ECO:0007669"/>
    <property type="project" value="UniProtKB-KW"/>
</dbReference>
<keyword evidence="2" id="KW-0472">Membrane</keyword>